<organism evidence="2 3">
    <name type="scientific">Bordetella flabilis</name>
    <dbReference type="NCBI Taxonomy" id="463014"/>
    <lineage>
        <taxon>Bacteria</taxon>
        <taxon>Pseudomonadati</taxon>
        <taxon>Pseudomonadota</taxon>
        <taxon>Betaproteobacteria</taxon>
        <taxon>Burkholderiales</taxon>
        <taxon>Alcaligenaceae</taxon>
        <taxon>Bordetella</taxon>
    </lineage>
</organism>
<dbReference type="RefSeq" id="WP_066655128.1">
    <property type="nucleotide sequence ID" value="NZ_CBCSCL010000017.1"/>
</dbReference>
<protein>
    <submittedName>
        <fullName evidence="2">Uncharacterized protein</fullName>
    </submittedName>
</protein>
<accession>A0A193GC04</accession>
<dbReference type="EMBL" id="CP016172">
    <property type="protein sequence ID" value="ANN76804.1"/>
    <property type="molecule type" value="Genomic_DNA"/>
</dbReference>
<proteinExistence type="predicted"/>
<evidence type="ECO:0000256" key="1">
    <source>
        <dbReference type="SAM" id="MobiDB-lite"/>
    </source>
</evidence>
<feature type="region of interest" description="Disordered" evidence="1">
    <location>
        <begin position="1"/>
        <end position="20"/>
    </location>
</feature>
<keyword evidence="3" id="KW-1185">Reference proteome</keyword>
<evidence type="ECO:0000313" key="3">
    <source>
        <dbReference type="Proteomes" id="UP000091926"/>
    </source>
</evidence>
<reference evidence="2 3" key="1">
    <citation type="submission" date="2016-06" db="EMBL/GenBank/DDBJ databases">
        <title>Complete genome sequences of Bordetella bronchialis and Bordetella flabilis.</title>
        <authorList>
            <person name="LiPuma J.J."/>
            <person name="Spilker T."/>
        </authorList>
    </citation>
    <scope>NUCLEOTIDE SEQUENCE [LARGE SCALE GENOMIC DNA]</scope>
    <source>
        <strain evidence="2 3">AU10664</strain>
    </source>
</reference>
<dbReference type="Proteomes" id="UP000091926">
    <property type="component" value="Chromosome"/>
</dbReference>
<gene>
    <name evidence="2" type="ORF">BAU07_06465</name>
</gene>
<dbReference type="AlphaFoldDB" id="A0A193GC04"/>
<sequence length="93" mass="10706">MDKDAQEASRQRDIERGRRAQELLDNPTLIQALAACRARYVEEWEKSEDGDAQQREYLFRMVKAHDELVKHLRVAADAGKLAAPYLNKPRRAG</sequence>
<name>A0A193GC04_9BORD</name>
<dbReference type="STRING" id="463014.BAU07_06465"/>
<dbReference type="KEGG" id="bfz:BAU07_06465"/>
<evidence type="ECO:0000313" key="2">
    <source>
        <dbReference type="EMBL" id="ANN76804.1"/>
    </source>
</evidence>